<feature type="transmembrane region" description="Helical" evidence="6">
    <location>
        <begin position="9"/>
        <end position="26"/>
    </location>
</feature>
<keyword evidence="10" id="KW-1185">Reference proteome</keyword>
<feature type="transmembrane region" description="Helical" evidence="6">
    <location>
        <begin position="280"/>
        <end position="298"/>
    </location>
</feature>
<evidence type="ECO:0000256" key="5">
    <source>
        <dbReference type="ARBA" id="ARBA00023136"/>
    </source>
</evidence>
<evidence type="ECO:0000313" key="9">
    <source>
        <dbReference type="Proteomes" id="UP000248798"/>
    </source>
</evidence>
<dbReference type="RefSeq" id="WP_111952738.1">
    <property type="nucleotide sequence ID" value="NZ_CP036313.1"/>
</dbReference>
<evidence type="ECO:0000313" key="7">
    <source>
        <dbReference type="EMBL" id="QBH13030.1"/>
    </source>
</evidence>
<keyword evidence="3 6" id="KW-0812">Transmembrane</keyword>
<evidence type="ECO:0000256" key="1">
    <source>
        <dbReference type="ARBA" id="ARBA00004141"/>
    </source>
</evidence>
<dbReference type="EMBL" id="QLNI01000001">
    <property type="protein sequence ID" value="RAM04013.1"/>
    <property type="molecule type" value="Genomic_DNA"/>
</dbReference>
<feature type="transmembrane region" description="Helical" evidence="6">
    <location>
        <begin position="162"/>
        <end position="181"/>
    </location>
</feature>
<evidence type="ECO:0000313" key="8">
    <source>
        <dbReference type="EMBL" id="RAM04013.1"/>
    </source>
</evidence>
<dbReference type="EMBL" id="CP036313">
    <property type="protein sequence ID" value="QBH13030.1"/>
    <property type="molecule type" value="Genomic_DNA"/>
</dbReference>
<feature type="transmembrane region" description="Helical" evidence="6">
    <location>
        <begin position="212"/>
        <end position="237"/>
    </location>
</feature>
<dbReference type="GO" id="GO:0016020">
    <property type="term" value="C:membrane"/>
    <property type="evidence" value="ECO:0007669"/>
    <property type="project" value="UniProtKB-SubCell"/>
</dbReference>
<accession>A0A328FL99</accession>
<evidence type="ECO:0000256" key="6">
    <source>
        <dbReference type="SAM" id="Phobius"/>
    </source>
</evidence>
<proteinExistence type="inferred from homology"/>
<dbReference type="Proteomes" id="UP000248798">
    <property type="component" value="Unassembled WGS sequence"/>
</dbReference>
<feature type="transmembrane region" description="Helical" evidence="6">
    <location>
        <begin position="32"/>
        <end position="50"/>
    </location>
</feature>
<feature type="transmembrane region" description="Helical" evidence="6">
    <location>
        <begin position="62"/>
        <end position="85"/>
    </location>
</feature>
<organism evidence="8 9">
    <name type="scientific">Desulfobacter hydrogenophilus</name>
    <dbReference type="NCBI Taxonomy" id="2291"/>
    <lineage>
        <taxon>Bacteria</taxon>
        <taxon>Pseudomonadati</taxon>
        <taxon>Thermodesulfobacteriota</taxon>
        <taxon>Desulfobacteria</taxon>
        <taxon>Desulfobacterales</taxon>
        <taxon>Desulfobacteraceae</taxon>
        <taxon>Desulfobacter</taxon>
    </lineage>
</organism>
<protein>
    <submittedName>
        <fullName evidence="8">AI-2E family transporter</fullName>
    </submittedName>
</protein>
<name>A0A328FL99_9BACT</name>
<gene>
    <name evidence="8" type="ORF">DO021_00915</name>
    <name evidence="7" type="ORF">EYB58_08930</name>
</gene>
<dbReference type="Proteomes" id="UP000293902">
    <property type="component" value="Chromosome"/>
</dbReference>
<reference evidence="7 10" key="2">
    <citation type="submission" date="2019-02" db="EMBL/GenBank/DDBJ databases">
        <title>Complete genome sequence of Desulfobacter hydrogenophilus AcRS1.</title>
        <authorList>
            <person name="Marietou A."/>
            <person name="Lund M.B."/>
            <person name="Marshall I.P.G."/>
            <person name="Schreiber L."/>
            <person name="Jorgensen B."/>
        </authorList>
    </citation>
    <scope>NUCLEOTIDE SEQUENCE [LARGE SCALE GENOMIC DNA]</scope>
    <source>
        <strain evidence="7 10">AcRS1</strain>
    </source>
</reference>
<comment type="similarity">
    <text evidence="2">Belongs to the autoinducer-2 exporter (AI-2E) (TC 2.A.86) family.</text>
</comment>
<sequence length="368" mass="41184">MDQNIFQRAVFFFFLTLFCISIFLVGKVIAPFFASLLLGVVIAGIFRPVFKALDRYMPARVASVLTCLAVFFIVFIPVVFFVGILSREALGLYNLAKDAVFSNNLINFLESTRALERLNEFLARANIHTQISWRELIDPLSEVGKNLGFSLFQQARFLTSNLLNLVFYFCLMLIVVFYMFMDGERFMQYMYDLSPLKDEHDRKLFEKFNDMAGAVLIGNGLGGLIQGVAGGGLFWSLGLNSPFLWGVIMGFLAFLPIVGIGVVMLPAALFFLLKGSLGKCLFIVGFYGVLSWGIEYIFKPKLVGDRVSMHPLVVFFAIIGGLKVYGILGIIYGPLIATLFLTLSDIYFSTFQSMVEPGKGMLDSWPDK</sequence>
<feature type="transmembrane region" description="Helical" evidence="6">
    <location>
        <begin position="310"/>
        <end position="343"/>
    </location>
</feature>
<keyword evidence="5 6" id="KW-0472">Membrane</keyword>
<feature type="transmembrane region" description="Helical" evidence="6">
    <location>
        <begin position="243"/>
        <end position="273"/>
    </location>
</feature>
<keyword evidence="4 6" id="KW-1133">Transmembrane helix</keyword>
<dbReference type="PANTHER" id="PTHR21716:SF4">
    <property type="entry name" value="TRANSMEMBRANE PROTEIN 245"/>
    <property type="match status" value="1"/>
</dbReference>
<evidence type="ECO:0000256" key="3">
    <source>
        <dbReference type="ARBA" id="ARBA00022692"/>
    </source>
</evidence>
<reference evidence="8 9" key="1">
    <citation type="submission" date="2018-06" db="EMBL/GenBank/DDBJ databases">
        <title>Complete Genome Sequence of Desulfobacter hydrogenophilus (DSM3380).</title>
        <authorList>
            <person name="Marietou A."/>
            <person name="Schreiber L."/>
            <person name="Marshall I."/>
            <person name="Jorgensen B."/>
        </authorList>
    </citation>
    <scope>NUCLEOTIDE SEQUENCE [LARGE SCALE GENOMIC DNA]</scope>
    <source>
        <strain evidence="8 9">DSM 3380</strain>
    </source>
</reference>
<evidence type="ECO:0000256" key="2">
    <source>
        <dbReference type="ARBA" id="ARBA00009773"/>
    </source>
</evidence>
<evidence type="ECO:0000256" key="4">
    <source>
        <dbReference type="ARBA" id="ARBA00022989"/>
    </source>
</evidence>
<dbReference type="Pfam" id="PF01594">
    <property type="entry name" value="AI-2E_transport"/>
    <property type="match status" value="1"/>
</dbReference>
<dbReference type="PANTHER" id="PTHR21716">
    <property type="entry name" value="TRANSMEMBRANE PROTEIN"/>
    <property type="match status" value="1"/>
</dbReference>
<dbReference type="OrthoDB" id="9773730at2"/>
<dbReference type="InterPro" id="IPR002549">
    <property type="entry name" value="AI-2E-like"/>
</dbReference>
<comment type="subcellular location">
    <subcellularLocation>
        <location evidence="1">Membrane</location>
        <topology evidence="1">Multi-pass membrane protein</topology>
    </subcellularLocation>
</comment>
<dbReference type="AlphaFoldDB" id="A0A328FL99"/>
<evidence type="ECO:0000313" key="10">
    <source>
        <dbReference type="Proteomes" id="UP000293902"/>
    </source>
</evidence>